<reference evidence="8 9" key="1">
    <citation type="journal article" date="2018" name="ISME J.">
        <title>Endosymbiont genomes yield clues of tubeworm success.</title>
        <authorList>
            <person name="Li Y."/>
            <person name="Liles M.R."/>
            <person name="Halanych K.M."/>
        </authorList>
    </citation>
    <scope>NUCLEOTIDE SEQUENCE [LARGE SCALE GENOMIC DNA]</scope>
    <source>
        <strain evidence="8">A1464</strain>
    </source>
</reference>
<feature type="transmembrane region" description="Helical" evidence="6">
    <location>
        <begin position="44"/>
        <end position="68"/>
    </location>
</feature>
<keyword evidence="2 6" id="KW-1003">Cell membrane</keyword>
<dbReference type="Gene3D" id="3.40.250.10">
    <property type="entry name" value="Rhodanese-like domain"/>
    <property type="match status" value="1"/>
</dbReference>
<organism evidence="8 9">
    <name type="scientific">endosymbiont of Galathealinum brachiosum</name>
    <dbReference type="NCBI Taxonomy" id="2200906"/>
    <lineage>
        <taxon>Bacteria</taxon>
        <taxon>Pseudomonadati</taxon>
        <taxon>Pseudomonadota</taxon>
        <taxon>Gammaproteobacteria</taxon>
        <taxon>sulfur-oxidizing symbionts</taxon>
    </lineage>
</organism>
<dbReference type="CDD" id="cd00158">
    <property type="entry name" value="RHOD"/>
    <property type="match status" value="1"/>
</dbReference>
<keyword evidence="3 6" id="KW-0812">Transmembrane</keyword>
<dbReference type="GO" id="GO:0016740">
    <property type="term" value="F:transferase activity"/>
    <property type="evidence" value="ECO:0007669"/>
    <property type="project" value="UniProtKB-KW"/>
</dbReference>
<dbReference type="PROSITE" id="PS50206">
    <property type="entry name" value="RHODANESE_3"/>
    <property type="match status" value="1"/>
</dbReference>
<dbReference type="Pfam" id="PF00581">
    <property type="entry name" value="Rhodanese"/>
    <property type="match status" value="1"/>
</dbReference>
<dbReference type="SMART" id="SM00450">
    <property type="entry name" value="RHOD"/>
    <property type="match status" value="1"/>
</dbReference>
<dbReference type="Pfam" id="PF09335">
    <property type="entry name" value="VTT_dom"/>
    <property type="match status" value="1"/>
</dbReference>
<comment type="subcellular location">
    <subcellularLocation>
        <location evidence="1 6">Cell membrane</location>
        <topology evidence="1 6">Multi-pass membrane protein</topology>
    </subcellularLocation>
</comment>
<proteinExistence type="inferred from homology"/>
<feature type="transmembrane region" description="Helical" evidence="6">
    <location>
        <begin position="188"/>
        <end position="209"/>
    </location>
</feature>
<sequence length="327" mass="36254">MSKNLKRIILFIIIATGISLSFIYREQINPAGIQSWIESAGHAAPVLFICIYILSTILFLPGSLLTLLGGALFGPVWGTLYNLTGATAGAMISFLISRYLASGWIEKKAAGKTQQLIKGVESEGWRFVAFTRLVPIFPFNLLNYALGLTKISFSQYSFASFIFMFPGALAYTYIGYIGKEAATGGEDLIKKAMLAIALLAVVIFIPRIINKIRKVNMLSIEDLKSHIDNKMEILLLDVRKSADFNGEQGHIKQAKLIPLEELPQRITELESAKNKHIITICRTDKRSSEAAKILSNLGFENVQVARMGMTDWNKHNYPLATSNNTSE</sequence>
<name>A0A370DE29_9GAMM</name>
<evidence type="ECO:0000256" key="6">
    <source>
        <dbReference type="RuleBase" id="RU366058"/>
    </source>
</evidence>
<keyword evidence="9" id="KW-1185">Reference proteome</keyword>
<evidence type="ECO:0000256" key="3">
    <source>
        <dbReference type="ARBA" id="ARBA00022692"/>
    </source>
</evidence>
<evidence type="ECO:0000313" key="8">
    <source>
        <dbReference type="EMBL" id="RDH82416.1"/>
    </source>
</evidence>
<evidence type="ECO:0000256" key="5">
    <source>
        <dbReference type="ARBA" id="ARBA00023136"/>
    </source>
</evidence>
<comment type="similarity">
    <text evidence="6">Belongs to the TVP38/TMEM64 family.</text>
</comment>
<comment type="caution">
    <text evidence="8">The sequence shown here is derived from an EMBL/GenBank/DDBJ whole genome shotgun (WGS) entry which is preliminary data.</text>
</comment>
<dbReference type="SUPFAM" id="SSF52821">
    <property type="entry name" value="Rhodanese/Cell cycle control phosphatase"/>
    <property type="match status" value="1"/>
</dbReference>
<evidence type="ECO:0000256" key="1">
    <source>
        <dbReference type="ARBA" id="ARBA00004651"/>
    </source>
</evidence>
<dbReference type="PANTHER" id="PTHR12677:SF59">
    <property type="entry name" value="GOLGI APPARATUS MEMBRANE PROTEIN TVP38-RELATED"/>
    <property type="match status" value="1"/>
</dbReference>
<evidence type="ECO:0000256" key="4">
    <source>
        <dbReference type="ARBA" id="ARBA00022989"/>
    </source>
</evidence>
<accession>A0A370DE29</accession>
<feature type="domain" description="Rhodanese" evidence="7">
    <location>
        <begin position="229"/>
        <end position="321"/>
    </location>
</feature>
<dbReference type="InterPro" id="IPR032816">
    <property type="entry name" value="VTT_dom"/>
</dbReference>
<feature type="transmembrane region" description="Helical" evidence="6">
    <location>
        <begin position="125"/>
        <end position="146"/>
    </location>
</feature>
<dbReference type="GO" id="GO:0005886">
    <property type="term" value="C:plasma membrane"/>
    <property type="evidence" value="ECO:0007669"/>
    <property type="project" value="UniProtKB-SubCell"/>
</dbReference>
<dbReference type="Proteomes" id="UP000254266">
    <property type="component" value="Unassembled WGS sequence"/>
</dbReference>
<dbReference type="PANTHER" id="PTHR12677">
    <property type="entry name" value="GOLGI APPARATUS MEMBRANE PROTEIN TVP38-RELATED"/>
    <property type="match status" value="1"/>
</dbReference>
<evidence type="ECO:0000313" key="9">
    <source>
        <dbReference type="Proteomes" id="UP000254266"/>
    </source>
</evidence>
<dbReference type="EMBL" id="QFXC01000011">
    <property type="protein sequence ID" value="RDH82416.1"/>
    <property type="molecule type" value="Genomic_DNA"/>
</dbReference>
<dbReference type="InterPro" id="IPR001763">
    <property type="entry name" value="Rhodanese-like_dom"/>
</dbReference>
<feature type="transmembrane region" description="Helical" evidence="6">
    <location>
        <begin position="7"/>
        <end position="24"/>
    </location>
</feature>
<protein>
    <recommendedName>
        <fullName evidence="6">TVP38/TMEM64 family membrane protein</fullName>
    </recommendedName>
</protein>
<feature type="transmembrane region" description="Helical" evidence="6">
    <location>
        <begin position="158"/>
        <end position="176"/>
    </location>
</feature>
<feature type="transmembrane region" description="Helical" evidence="6">
    <location>
        <begin position="80"/>
        <end position="105"/>
    </location>
</feature>
<evidence type="ECO:0000256" key="2">
    <source>
        <dbReference type="ARBA" id="ARBA00022475"/>
    </source>
</evidence>
<dbReference type="InterPro" id="IPR015414">
    <property type="entry name" value="TMEM64"/>
</dbReference>
<gene>
    <name evidence="8" type="ORF">DIZ80_08975</name>
</gene>
<keyword evidence="5 6" id="KW-0472">Membrane</keyword>
<dbReference type="InterPro" id="IPR036873">
    <property type="entry name" value="Rhodanese-like_dom_sf"/>
</dbReference>
<dbReference type="AlphaFoldDB" id="A0A370DE29"/>
<evidence type="ECO:0000259" key="7">
    <source>
        <dbReference type="PROSITE" id="PS50206"/>
    </source>
</evidence>
<keyword evidence="4 6" id="KW-1133">Transmembrane helix</keyword>